<comment type="caution">
    <text evidence="3">The sequence shown here is derived from an EMBL/GenBank/DDBJ whole genome shotgun (WGS) entry which is preliminary data.</text>
</comment>
<evidence type="ECO:0000313" key="3">
    <source>
        <dbReference type="EMBL" id="CAE7570397.1"/>
    </source>
</evidence>
<keyword evidence="4" id="KW-1185">Reference proteome</keyword>
<accession>A0A812UME2</accession>
<feature type="region of interest" description="Disordered" evidence="1">
    <location>
        <begin position="1"/>
        <end position="59"/>
    </location>
</feature>
<sequence>MVSVYRVTVNPDPGSGMAPKVSSEARSSEDAGVLEASAPLLKRPKTSEGSTDEAPAAELKPDVIDVEMFEDPSIPYEQFQDEEMLPGYFEEVPKLSSVVNAVLIDKNAAFPEQMKVCGSKVWLAKMKSALSELDGCPLDVLSAMDGRRTELLSMDSHKAGRIVSADEAHSFAKKHGIRIIPTRWVLGPKVVNGKGAVRARCVVQDVAMGSTASSLGLSATTPSLEALRTLLAIAAKESMDIATLDVSTAFLHSPLPKGEKAVIMLPRDVSSSSEGYVPVYMILDQAMNGLRVAAKAWNLKLANVVKKVGLTQCPTEPSVFEGTVKGKRFLMLCYVDGLILCGSPEAIKLVTDTLNGELKIKETGRITPNGGKIVFLGREIERVGEHLRMRVPPQYMESLFETDFCKDLKVLSSPPDIVKIIEKGRAEPEKDGLLTEAAAMRYRAVLGRIAWWGQSRPDLARWMSILSQGPSRIDIYADASWAPQAELRAILTAVQESEGIATLIGQLANAKVELVLHTDSSSAKAVLLNRGLSRRVRHLDIAVCYLQERIQEVPAGQNQDVAAPFWCKTCKWLFKNEGAHGLNKTPEGFSCGKCKSEITVMGSAAQHAFNMREKDKSKRWGSKGEGKGPTSEKAPITPAHQSEGEVPITPAPRASDLRDQKGTPEWYNDMLDAECRKGKPYRELVDKFERFISLLNEEGMTKYGQDYTSLKHQNRDLFTACEEAGSFAALEKMIMVIDLRGQFGGQAALGK</sequence>
<organism evidence="3 4">
    <name type="scientific">Symbiodinium necroappetens</name>
    <dbReference type="NCBI Taxonomy" id="1628268"/>
    <lineage>
        <taxon>Eukaryota</taxon>
        <taxon>Sar</taxon>
        <taxon>Alveolata</taxon>
        <taxon>Dinophyceae</taxon>
        <taxon>Suessiales</taxon>
        <taxon>Symbiodiniaceae</taxon>
        <taxon>Symbiodinium</taxon>
    </lineage>
</organism>
<protein>
    <recommendedName>
        <fullName evidence="2">Reverse transcriptase Ty1/copia-type domain-containing protein</fullName>
    </recommendedName>
</protein>
<name>A0A812UME2_9DINO</name>
<gene>
    <name evidence="3" type="ORF">SNEC2469_LOCUS16624</name>
</gene>
<evidence type="ECO:0000259" key="2">
    <source>
        <dbReference type="Pfam" id="PF07727"/>
    </source>
</evidence>
<proteinExistence type="predicted"/>
<dbReference type="OrthoDB" id="431244at2759"/>
<feature type="domain" description="Reverse transcriptase Ty1/copia-type" evidence="2">
    <location>
        <begin position="176"/>
        <end position="384"/>
    </location>
</feature>
<dbReference type="EMBL" id="CAJNJA010027121">
    <property type="protein sequence ID" value="CAE7570397.1"/>
    <property type="molecule type" value="Genomic_DNA"/>
</dbReference>
<dbReference type="Proteomes" id="UP000601435">
    <property type="component" value="Unassembled WGS sequence"/>
</dbReference>
<dbReference type="InterPro" id="IPR013103">
    <property type="entry name" value="RVT_2"/>
</dbReference>
<dbReference type="Pfam" id="PF07727">
    <property type="entry name" value="RVT_2"/>
    <property type="match status" value="1"/>
</dbReference>
<evidence type="ECO:0000256" key="1">
    <source>
        <dbReference type="SAM" id="MobiDB-lite"/>
    </source>
</evidence>
<reference evidence="3" key="1">
    <citation type="submission" date="2021-02" db="EMBL/GenBank/DDBJ databases">
        <authorList>
            <person name="Dougan E. K."/>
            <person name="Rhodes N."/>
            <person name="Thang M."/>
            <person name="Chan C."/>
        </authorList>
    </citation>
    <scope>NUCLEOTIDE SEQUENCE</scope>
</reference>
<dbReference type="AlphaFoldDB" id="A0A812UME2"/>
<feature type="compositionally biased region" description="Basic and acidic residues" evidence="1">
    <location>
        <begin position="610"/>
        <end position="626"/>
    </location>
</feature>
<feature type="region of interest" description="Disordered" evidence="1">
    <location>
        <begin position="610"/>
        <end position="660"/>
    </location>
</feature>
<evidence type="ECO:0000313" key="4">
    <source>
        <dbReference type="Proteomes" id="UP000601435"/>
    </source>
</evidence>